<evidence type="ECO:0000256" key="2">
    <source>
        <dbReference type="ARBA" id="ARBA00022737"/>
    </source>
</evidence>
<dbReference type="Pfam" id="PF00400">
    <property type="entry name" value="WD40"/>
    <property type="match status" value="1"/>
</dbReference>
<comment type="caution">
    <text evidence="4">The sequence shown here is derived from an EMBL/GenBank/DDBJ whole genome shotgun (WGS) entry which is preliminary data.</text>
</comment>
<reference evidence="4" key="1">
    <citation type="submission" date="2023-10" db="EMBL/GenBank/DDBJ databases">
        <authorList>
            <person name="Chen Y."/>
            <person name="Shah S."/>
            <person name="Dougan E. K."/>
            <person name="Thang M."/>
            <person name="Chan C."/>
        </authorList>
    </citation>
    <scope>NUCLEOTIDE SEQUENCE [LARGE SCALE GENOMIC DNA]</scope>
</reference>
<evidence type="ECO:0000256" key="3">
    <source>
        <dbReference type="PROSITE-ProRule" id="PRU00221"/>
    </source>
</evidence>
<dbReference type="InterPro" id="IPR036322">
    <property type="entry name" value="WD40_repeat_dom_sf"/>
</dbReference>
<feature type="repeat" description="WD" evidence="3">
    <location>
        <begin position="101"/>
        <end position="146"/>
    </location>
</feature>
<dbReference type="PANTHER" id="PTHR19869:SF1">
    <property type="entry name" value="WD REPEAT-CONTAINING PROTEIN 31"/>
    <property type="match status" value="1"/>
</dbReference>
<evidence type="ECO:0000256" key="1">
    <source>
        <dbReference type="ARBA" id="ARBA00022574"/>
    </source>
</evidence>
<dbReference type="PROSITE" id="PS50082">
    <property type="entry name" value="WD_REPEATS_2"/>
    <property type="match status" value="1"/>
</dbReference>
<dbReference type="EMBL" id="CAUYUJ010017738">
    <property type="protein sequence ID" value="CAK0877450.1"/>
    <property type="molecule type" value="Genomic_DNA"/>
</dbReference>
<organism evidence="4 5">
    <name type="scientific">Prorocentrum cordatum</name>
    <dbReference type="NCBI Taxonomy" id="2364126"/>
    <lineage>
        <taxon>Eukaryota</taxon>
        <taxon>Sar</taxon>
        <taxon>Alveolata</taxon>
        <taxon>Dinophyceae</taxon>
        <taxon>Prorocentrales</taxon>
        <taxon>Prorocentraceae</taxon>
        <taxon>Prorocentrum</taxon>
    </lineage>
</organism>
<dbReference type="InterPro" id="IPR015943">
    <property type="entry name" value="WD40/YVTN_repeat-like_dom_sf"/>
</dbReference>
<dbReference type="PANTHER" id="PTHR19869">
    <property type="entry name" value="SPERMATID WD-REPEAT PROTEIN"/>
    <property type="match status" value="1"/>
</dbReference>
<accession>A0ABN9VV38</accession>
<keyword evidence="2" id="KW-0677">Repeat</keyword>
<evidence type="ECO:0000313" key="4">
    <source>
        <dbReference type="EMBL" id="CAK0877450.1"/>
    </source>
</evidence>
<sequence length="363" mass="36025">MGARLCGAGGGRGAGYAAAEGGAAGAAAGSPGAPLRLEAPSDDVVPCVCPLGGERFAAGGTEGWSGGVPLRLDPRGPEAGFAATPGSGAAADAVATPALAFQGHGMSVSALDTLGEESAPEALLFTGSRDCSVRLWDLATGGQIFQHKLLAGRPARLSGVRGQLGGCGQIPGVGEILRNVVTAVRRLPAAGAAAVVQASEDLQLRLWDVRGGLRPAAAVPAGPNQVICLDVSDDGNLVACGTKGFSRENCEVKLFDLRGGLRQLASQPCADQAIEALRVVGPDRCLVASKDGFLRGVSLPEALVVGERGPAAAGYTALGTQRRAVGGPVALAALAAPGGVTLELLAWKDATLGAPPELLASAG</sequence>
<dbReference type="InterPro" id="IPR019775">
    <property type="entry name" value="WD40_repeat_CS"/>
</dbReference>
<evidence type="ECO:0008006" key="6">
    <source>
        <dbReference type="Google" id="ProtNLM"/>
    </source>
</evidence>
<dbReference type="SUPFAM" id="SSF50978">
    <property type="entry name" value="WD40 repeat-like"/>
    <property type="match status" value="1"/>
</dbReference>
<dbReference type="InterPro" id="IPR001680">
    <property type="entry name" value="WD40_rpt"/>
</dbReference>
<name>A0ABN9VV38_9DINO</name>
<dbReference type="PROSITE" id="PS00678">
    <property type="entry name" value="WD_REPEATS_1"/>
    <property type="match status" value="1"/>
</dbReference>
<protein>
    <recommendedName>
        <fullName evidence="6">Coronin</fullName>
    </recommendedName>
</protein>
<keyword evidence="1 3" id="KW-0853">WD repeat</keyword>
<evidence type="ECO:0000313" key="5">
    <source>
        <dbReference type="Proteomes" id="UP001189429"/>
    </source>
</evidence>
<dbReference type="InterPro" id="IPR040066">
    <property type="entry name" value="WDR31"/>
</dbReference>
<dbReference type="SMART" id="SM00320">
    <property type="entry name" value="WD40"/>
    <property type="match status" value="2"/>
</dbReference>
<dbReference type="Gene3D" id="2.130.10.10">
    <property type="entry name" value="YVTN repeat-like/Quinoprotein amine dehydrogenase"/>
    <property type="match status" value="1"/>
</dbReference>
<dbReference type="Proteomes" id="UP001189429">
    <property type="component" value="Unassembled WGS sequence"/>
</dbReference>
<gene>
    <name evidence="4" type="ORF">PCOR1329_LOCUS61508</name>
</gene>
<proteinExistence type="predicted"/>
<keyword evidence="5" id="KW-1185">Reference proteome</keyword>